<feature type="coiled-coil region" evidence="1">
    <location>
        <begin position="228"/>
        <end position="269"/>
    </location>
</feature>
<accession>A0A9J6CC30</accession>
<name>A0A9J6CC30_POLVA</name>
<evidence type="ECO:0000313" key="3">
    <source>
        <dbReference type="Proteomes" id="UP001107558"/>
    </source>
</evidence>
<comment type="caution">
    <text evidence="2">The sequence shown here is derived from an EMBL/GenBank/DDBJ whole genome shotgun (WGS) entry which is preliminary data.</text>
</comment>
<dbReference type="AlphaFoldDB" id="A0A9J6CC30"/>
<dbReference type="CDD" id="cd14686">
    <property type="entry name" value="bZIP"/>
    <property type="match status" value="1"/>
</dbReference>
<dbReference type="Proteomes" id="UP001107558">
    <property type="component" value="Chromosome 1"/>
</dbReference>
<evidence type="ECO:0000313" key="2">
    <source>
        <dbReference type="EMBL" id="KAG5679713.1"/>
    </source>
</evidence>
<evidence type="ECO:0008006" key="4">
    <source>
        <dbReference type="Google" id="ProtNLM"/>
    </source>
</evidence>
<organism evidence="2 3">
    <name type="scientific">Polypedilum vanderplanki</name>
    <name type="common">Sleeping chironomid midge</name>
    <dbReference type="NCBI Taxonomy" id="319348"/>
    <lineage>
        <taxon>Eukaryota</taxon>
        <taxon>Metazoa</taxon>
        <taxon>Ecdysozoa</taxon>
        <taxon>Arthropoda</taxon>
        <taxon>Hexapoda</taxon>
        <taxon>Insecta</taxon>
        <taxon>Pterygota</taxon>
        <taxon>Neoptera</taxon>
        <taxon>Endopterygota</taxon>
        <taxon>Diptera</taxon>
        <taxon>Nematocera</taxon>
        <taxon>Chironomoidea</taxon>
        <taxon>Chironomidae</taxon>
        <taxon>Chironominae</taxon>
        <taxon>Polypedilum</taxon>
        <taxon>Polypedilum</taxon>
    </lineage>
</organism>
<protein>
    <recommendedName>
        <fullName evidence="4">BZIP domain-containing protein</fullName>
    </recommendedName>
</protein>
<sequence length="274" mass="31897">MNSNTLPPFSTLDLTKVDCFISEENKSMESVPQNYNYTEDDFANMPMDIDIDMDLLYQHNGLQAYLFPEEIPLQNDIEEISSLDQYQTLTEIGTNQEYNQIQPPSQEEPKVIVMPVDPKLTFQTPKEITVHDFVFNNSSCFLTPPQSVCSSDEDIIVCNDKTIKISKKDLKYIDENIDEIKKLIKKPSKRGRPKKALEELKKVTEQIDPKNVRQKKIAKNNEASCSYRERKTLKRKELDEQLKNEIEKFENLKKIHEQLKSEILNLQLICFSNI</sequence>
<evidence type="ECO:0000256" key="1">
    <source>
        <dbReference type="SAM" id="Coils"/>
    </source>
</evidence>
<reference evidence="2" key="1">
    <citation type="submission" date="2021-03" db="EMBL/GenBank/DDBJ databases">
        <title>Chromosome level genome of the anhydrobiotic midge Polypedilum vanderplanki.</title>
        <authorList>
            <person name="Yoshida Y."/>
            <person name="Kikawada T."/>
            <person name="Gusev O."/>
        </authorList>
    </citation>
    <scope>NUCLEOTIDE SEQUENCE</scope>
    <source>
        <strain evidence="2">NIAS01</strain>
        <tissue evidence="2">Whole body or cell culture</tissue>
    </source>
</reference>
<keyword evidence="1" id="KW-0175">Coiled coil</keyword>
<keyword evidence="3" id="KW-1185">Reference proteome</keyword>
<dbReference type="EMBL" id="JADBJN010000001">
    <property type="protein sequence ID" value="KAG5679713.1"/>
    <property type="molecule type" value="Genomic_DNA"/>
</dbReference>
<gene>
    <name evidence="2" type="ORF">PVAND_009263</name>
</gene>
<proteinExistence type="predicted"/>